<feature type="signal peptide" evidence="1">
    <location>
        <begin position="1"/>
        <end position="20"/>
    </location>
</feature>
<evidence type="ECO:0000313" key="4">
    <source>
        <dbReference type="Proteomes" id="UP000276349"/>
    </source>
</evidence>
<dbReference type="SUPFAM" id="SSF51695">
    <property type="entry name" value="PLC-like phosphodiesterases"/>
    <property type="match status" value="1"/>
</dbReference>
<dbReference type="EMBL" id="RXNR01000006">
    <property type="protein sequence ID" value="RTQ95415.1"/>
    <property type="molecule type" value="Genomic_DNA"/>
</dbReference>
<proteinExistence type="predicted"/>
<reference evidence="3 4" key="1">
    <citation type="submission" date="2018-12" db="EMBL/GenBank/DDBJ databases">
        <authorList>
            <person name="Yu L."/>
        </authorList>
    </citation>
    <scope>NUCLEOTIDE SEQUENCE [LARGE SCALE GENOMIC DNA]</scope>
    <source>
        <strain evidence="3 4">S5H2222</strain>
    </source>
</reference>
<name>A0A3S0KLH1_9BACI</name>
<dbReference type="InterPro" id="IPR017946">
    <property type="entry name" value="PLC-like_Pdiesterase_TIM-brl"/>
</dbReference>
<protein>
    <submittedName>
        <fullName evidence="3">Glycerophosphodiester phosphodiesterase</fullName>
    </submittedName>
</protein>
<keyword evidence="4" id="KW-1185">Reference proteome</keyword>
<dbReference type="OrthoDB" id="384721at2"/>
<dbReference type="GO" id="GO:0008081">
    <property type="term" value="F:phosphoric diester hydrolase activity"/>
    <property type="evidence" value="ECO:0007669"/>
    <property type="project" value="InterPro"/>
</dbReference>
<comment type="caution">
    <text evidence="3">The sequence shown here is derived from an EMBL/GenBank/DDBJ whole genome shotgun (WGS) entry which is preliminary data.</text>
</comment>
<dbReference type="Proteomes" id="UP000276349">
    <property type="component" value="Unassembled WGS sequence"/>
</dbReference>
<dbReference type="InterPro" id="IPR030395">
    <property type="entry name" value="GP_PDE_dom"/>
</dbReference>
<accession>A0A3S0KLH1</accession>
<evidence type="ECO:0000256" key="1">
    <source>
        <dbReference type="SAM" id="SignalP"/>
    </source>
</evidence>
<dbReference type="Gene3D" id="3.20.20.190">
    <property type="entry name" value="Phosphatidylinositol (PI) phosphodiesterase"/>
    <property type="match status" value="1"/>
</dbReference>
<dbReference type="RefSeq" id="WP_126292892.1">
    <property type="nucleotide sequence ID" value="NZ_CP155468.1"/>
</dbReference>
<keyword evidence="1" id="KW-0732">Signal</keyword>
<dbReference type="CDD" id="cd08561">
    <property type="entry name" value="GDPD_cytoplasmic_ScUgpQ2_like"/>
    <property type="match status" value="1"/>
</dbReference>
<organism evidence="3 4">
    <name type="scientific">Lysinibacillus telephonicus</name>
    <dbReference type="NCBI Taxonomy" id="1714840"/>
    <lineage>
        <taxon>Bacteria</taxon>
        <taxon>Bacillati</taxon>
        <taxon>Bacillota</taxon>
        <taxon>Bacilli</taxon>
        <taxon>Bacillales</taxon>
        <taxon>Bacillaceae</taxon>
        <taxon>Lysinibacillus</taxon>
    </lineage>
</organism>
<evidence type="ECO:0000313" key="3">
    <source>
        <dbReference type="EMBL" id="RTQ95415.1"/>
    </source>
</evidence>
<evidence type="ECO:0000259" key="2">
    <source>
        <dbReference type="PROSITE" id="PS51704"/>
    </source>
</evidence>
<feature type="domain" description="GP-PDE" evidence="2">
    <location>
        <begin position="42"/>
        <end position="297"/>
    </location>
</feature>
<sequence length="307" mass="34736">MGKKTKVALAIAAASAAAWAGSKAISKPQKREIKDVLQFNRPIVLAHRGGSHLAPEHTMIAFKKALDLGVDGFEVDIRLTKDEEIIVFHDDTIDRTSDGAGFVKDFTLNELKQFNFGYHFEDLDGQFPYREQKADVVTLRELFERFPNTYINIDIKDGPDTYEGSLMPSKLWRLIEEYNAENRIVVTSFYSEQVDRFNLYAQNRVALGAGEADVRKAFTAFTSQFGHLYHPKVDVFQIPTKSGVISLDSSKFIAFLSKLNIPVHYWVIDDTEAVQRLIENGAQGIVTDRPDIIVPYLQQLQSEKEES</sequence>
<gene>
    <name evidence="3" type="ORF">EKG35_03275</name>
</gene>
<dbReference type="AlphaFoldDB" id="A0A3S0KLH1"/>
<dbReference type="Pfam" id="PF03009">
    <property type="entry name" value="GDPD"/>
    <property type="match status" value="1"/>
</dbReference>
<dbReference type="PANTHER" id="PTHR46211:SF1">
    <property type="entry name" value="GLYCEROPHOSPHODIESTER PHOSPHODIESTERASE, CYTOPLASMIC"/>
    <property type="match status" value="1"/>
</dbReference>
<dbReference type="PROSITE" id="PS51704">
    <property type="entry name" value="GP_PDE"/>
    <property type="match status" value="1"/>
</dbReference>
<dbReference type="GO" id="GO:0006629">
    <property type="term" value="P:lipid metabolic process"/>
    <property type="evidence" value="ECO:0007669"/>
    <property type="project" value="InterPro"/>
</dbReference>
<feature type="chain" id="PRO_5039276784" evidence="1">
    <location>
        <begin position="21"/>
        <end position="307"/>
    </location>
</feature>
<dbReference type="PANTHER" id="PTHR46211">
    <property type="entry name" value="GLYCEROPHOSPHORYL DIESTER PHOSPHODIESTERASE"/>
    <property type="match status" value="1"/>
</dbReference>